<evidence type="ECO:0000256" key="1">
    <source>
        <dbReference type="SAM" id="MobiDB-lite"/>
    </source>
</evidence>
<comment type="caution">
    <text evidence="2">The sequence shown here is derived from an EMBL/GenBank/DDBJ whole genome shotgun (WGS) entry which is preliminary data.</text>
</comment>
<feature type="non-terminal residue" evidence="2">
    <location>
        <position position="407"/>
    </location>
</feature>
<keyword evidence="3" id="KW-1185">Reference proteome</keyword>
<protein>
    <submittedName>
        <fullName evidence="2">Uncharacterized protein</fullName>
    </submittedName>
</protein>
<sequence>MILSQQRQQKGYWKTTDDLLLLKECARQLCENGRIDYVRLNGDIFPLRNPHRLFHRFRLLSRYVPKNFHEKSLNDNQLLYYLQSVKTKRFAMKRIRRPKLPKDPLKLLNYLRKLSHIQQMIMEGKHIEYNLDEDEDFVSDSDDDDDDDDDIEEIPTPSSTINLPTALTVLTRPNENNDEQQWTIDSCIQLYKHLKPLAGFFQRRCIYDTTGDVCCANMIRTILRELLDIDIQKNLSQTTSSIINNTNDSDSDSSNEISQSSLDTVRFYLIATSVSINQQRQQQQSSNIRSLFLPNYSTTYAYVLMQFLYNSMFIHSVENQYDMNDHDENILKQQLEYRKLRSIFLSLFLWPALLSRLRPDNDENDQQLQEIFLSNYNQSMKNDTNNTGEDDTLAVVVPIRKMGRKRK</sequence>
<dbReference type="AlphaFoldDB" id="A0A1Y3BDA3"/>
<name>A0A1Y3BDA3_EURMA</name>
<organism evidence="2 3">
    <name type="scientific">Euroglyphus maynei</name>
    <name type="common">Mayne's house dust mite</name>
    <dbReference type="NCBI Taxonomy" id="6958"/>
    <lineage>
        <taxon>Eukaryota</taxon>
        <taxon>Metazoa</taxon>
        <taxon>Ecdysozoa</taxon>
        <taxon>Arthropoda</taxon>
        <taxon>Chelicerata</taxon>
        <taxon>Arachnida</taxon>
        <taxon>Acari</taxon>
        <taxon>Acariformes</taxon>
        <taxon>Sarcoptiformes</taxon>
        <taxon>Astigmata</taxon>
        <taxon>Psoroptidia</taxon>
        <taxon>Analgoidea</taxon>
        <taxon>Pyroglyphidae</taxon>
        <taxon>Pyroglyphinae</taxon>
        <taxon>Euroglyphus</taxon>
    </lineage>
</organism>
<dbReference type="Proteomes" id="UP000194236">
    <property type="component" value="Unassembled WGS sequence"/>
</dbReference>
<gene>
    <name evidence="2" type="ORF">BLA29_004694</name>
</gene>
<evidence type="ECO:0000313" key="2">
    <source>
        <dbReference type="EMBL" id="OTF78842.1"/>
    </source>
</evidence>
<evidence type="ECO:0000313" key="3">
    <source>
        <dbReference type="Proteomes" id="UP000194236"/>
    </source>
</evidence>
<accession>A0A1Y3BDA3</accession>
<reference evidence="2 3" key="1">
    <citation type="submission" date="2017-03" db="EMBL/GenBank/DDBJ databases">
        <title>Genome Survey of Euroglyphus maynei.</title>
        <authorList>
            <person name="Arlian L.G."/>
            <person name="Morgan M.S."/>
            <person name="Rider S.D."/>
        </authorList>
    </citation>
    <scope>NUCLEOTIDE SEQUENCE [LARGE SCALE GENOMIC DNA]</scope>
    <source>
        <strain evidence="2">Arlian Lab</strain>
        <tissue evidence="2">Whole body</tissue>
    </source>
</reference>
<proteinExistence type="predicted"/>
<dbReference type="EMBL" id="MUJZ01026008">
    <property type="protein sequence ID" value="OTF78842.1"/>
    <property type="molecule type" value="Genomic_DNA"/>
</dbReference>
<feature type="region of interest" description="Disordered" evidence="1">
    <location>
        <begin position="137"/>
        <end position="161"/>
    </location>
</feature>
<feature type="compositionally biased region" description="Acidic residues" evidence="1">
    <location>
        <begin position="137"/>
        <end position="153"/>
    </location>
</feature>